<dbReference type="InterPro" id="IPR011096">
    <property type="entry name" value="FTP_domain"/>
</dbReference>
<comment type="cofactor">
    <cofactor evidence="8">
        <name>Zn(2+)</name>
        <dbReference type="ChEBI" id="CHEBI:29105"/>
    </cofactor>
</comment>
<feature type="domain" description="Peptidase M4 C-terminal" evidence="11">
    <location>
        <begin position="419"/>
        <end position="587"/>
    </location>
</feature>
<feature type="compositionally biased region" description="Low complexity" evidence="9">
    <location>
        <begin position="218"/>
        <end position="237"/>
    </location>
</feature>
<feature type="chain" id="PRO_5044966009" description="Neutral metalloproteinase" evidence="8">
    <location>
        <begin position="30"/>
        <end position="591"/>
    </location>
</feature>
<dbReference type="InterPro" id="IPR027268">
    <property type="entry name" value="Peptidase_M4/M1_CTD_sf"/>
</dbReference>
<evidence type="ECO:0000256" key="8">
    <source>
        <dbReference type="RuleBase" id="RU366073"/>
    </source>
</evidence>
<keyword evidence="4 8" id="KW-0732">Signal</keyword>
<dbReference type="InterPro" id="IPR050728">
    <property type="entry name" value="Zinc_Metalloprotease_M4"/>
</dbReference>
<gene>
    <name evidence="13" type="ORF">GCM10023082_09310</name>
</gene>
<keyword evidence="14" id="KW-1185">Reference proteome</keyword>
<evidence type="ECO:0000259" key="12">
    <source>
        <dbReference type="Pfam" id="PF07504"/>
    </source>
</evidence>
<dbReference type="PANTHER" id="PTHR33794">
    <property type="entry name" value="BACILLOLYSIN"/>
    <property type="match status" value="1"/>
</dbReference>
<reference evidence="14" key="1">
    <citation type="journal article" date="2019" name="Int. J. Syst. Evol. Microbiol.">
        <title>The Global Catalogue of Microorganisms (GCM) 10K type strain sequencing project: providing services to taxonomists for standard genome sequencing and annotation.</title>
        <authorList>
            <consortium name="The Broad Institute Genomics Platform"/>
            <consortium name="The Broad Institute Genome Sequencing Center for Infectious Disease"/>
            <person name="Wu L."/>
            <person name="Ma J."/>
        </authorList>
    </citation>
    <scope>NUCLEOTIDE SEQUENCE [LARGE SCALE GENOMIC DNA]</scope>
    <source>
        <strain evidence="14">JCM 30846</strain>
    </source>
</reference>
<evidence type="ECO:0000256" key="6">
    <source>
        <dbReference type="ARBA" id="ARBA00022833"/>
    </source>
</evidence>
<evidence type="ECO:0000256" key="3">
    <source>
        <dbReference type="ARBA" id="ARBA00022723"/>
    </source>
</evidence>
<dbReference type="RefSeq" id="WP_345641485.1">
    <property type="nucleotide sequence ID" value="NZ_BAABEP010000003.1"/>
</dbReference>
<evidence type="ECO:0000256" key="5">
    <source>
        <dbReference type="ARBA" id="ARBA00022801"/>
    </source>
</evidence>
<evidence type="ECO:0000256" key="9">
    <source>
        <dbReference type="SAM" id="MobiDB-lite"/>
    </source>
</evidence>
<evidence type="ECO:0000256" key="4">
    <source>
        <dbReference type="ARBA" id="ARBA00022729"/>
    </source>
</evidence>
<dbReference type="Pfam" id="PF07504">
    <property type="entry name" value="FTP"/>
    <property type="match status" value="1"/>
</dbReference>
<keyword evidence="5 8" id="KW-0378">Hydrolase</keyword>
<evidence type="ECO:0000256" key="1">
    <source>
        <dbReference type="ARBA" id="ARBA00009388"/>
    </source>
</evidence>
<sequence>MRAPLMSKLAMAVALATAASASVAGTAFAGPAGSGSTPAAAPTASAVVAAARTAATRHAAATGVGPATGLVPTDVMADPDGKRHVRFSQTFHGIPVVGGDIVVHLNSASQYLGVTRAASGAVSVPAVTARLTAGQAEAKARGAVTGGTPAHARLVVRHQGSTSKLAYEIPVAGAKGDIEKARTVLVDAASGAVLSSTPVADDFISPEVMAKLRAQGRPATPTTDGTAAPAAPEARPAATFPAPATGTGASLFSGTVTLNTTQTAATTFTLVDTTRGKSEIRDAKHSSSLGTSTFANASVLSDSDDKWGDGTTSDSVTPAVDAQYGLTSTFDFYKKTFNRLGTDDDGAGPHGVVHFSTGYANAAWVDECHCMIYGDGDGQTFTKPLVQLDVTGHELTHGVVSATAGLETQVDPATGNQIGEPGSLNESLADIFGSADEFATANPKDPGNYLMGEQLGLAQGFLRRLDHPSLDKLEGTVDYWSADAPKTEVHAGSGVSSHAFYLLAEGSGAKTVNGVSYNSPTVDGSTVTGIGRDKAIKIFYQALTRYMVSTTDFHDAREATLKAAADLYGSDSTEYTTVDKAWAAVNVTASN</sequence>
<feature type="domain" description="Peptidase M4" evidence="10">
    <location>
        <begin position="245"/>
        <end position="400"/>
    </location>
</feature>
<proteinExistence type="inferred from homology"/>
<dbReference type="Pfam" id="PF01447">
    <property type="entry name" value="Peptidase_M4"/>
    <property type="match status" value="1"/>
</dbReference>
<protein>
    <recommendedName>
        <fullName evidence="8">Neutral metalloproteinase</fullName>
        <ecNumber evidence="8">3.4.24.-</ecNumber>
    </recommendedName>
</protein>
<organism evidence="13 14">
    <name type="scientific">Streptomyces tremellae</name>
    <dbReference type="NCBI Taxonomy" id="1124239"/>
    <lineage>
        <taxon>Bacteria</taxon>
        <taxon>Bacillati</taxon>
        <taxon>Actinomycetota</taxon>
        <taxon>Actinomycetes</taxon>
        <taxon>Kitasatosporales</taxon>
        <taxon>Streptomycetaceae</taxon>
        <taxon>Streptomyces</taxon>
    </lineage>
</organism>
<name>A0ABP7E579_9ACTN</name>
<dbReference type="Gene3D" id="3.10.450.490">
    <property type="match status" value="1"/>
</dbReference>
<evidence type="ECO:0000259" key="10">
    <source>
        <dbReference type="Pfam" id="PF01447"/>
    </source>
</evidence>
<dbReference type="EMBL" id="BAABEP010000003">
    <property type="protein sequence ID" value="GAA3713689.1"/>
    <property type="molecule type" value="Genomic_DNA"/>
</dbReference>
<comment type="function">
    <text evidence="8">Extracellular zinc metalloprotease.</text>
</comment>
<dbReference type="InterPro" id="IPR013856">
    <property type="entry name" value="Peptidase_M4_domain"/>
</dbReference>
<dbReference type="InterPro" id="IPR001570">
    <property type="entry name" value="Peptidase_M4_C_domain"/>
</dbReference>
<accession>A0ABP7E579</accession>
<dbReference type="PANTHER" id="PTHR33794:SF1">
    <property type="entry name" value="BACILLOLYSIN"/>
    <property type="match status" value="1"/>
</dbReference>
<dbReference type="CDD" id="cd09597">
    <property type="entry name" value="M4_TLP"/>
    <property type="match status" value="1"/>
</dbReference>
<feature type="region of interest" description="Disordered" evidence="9">
    <location>
        <begin position="215"/>
        <end position="237"/>
    </location>
</feature>
<dbReference type="EC" id="3.4.24.-" evidence="8"/>
<dbReference type="Gene3D" id="1.10.390.10">
    <property type="entry name" value="Neutral Protease Domain 2"/>
    <property type="match status" value="1"/>
</dbReference>
<dbReference type="Pfam" id="PF02868">
    <property type="entry name" value="Peptidase_M4_C"/>
    <property type="match status" value="1"/>
</dbReference>
<dbReference type="Gene3D" id="3.10.170.10">
    <property type="match status" value="1"/>
</dbReference>
<keyword evidence="7 8" id="KW-0482">Metalloprotease</keyword>
<keyword evidence="2 8" id="KW-0645">Protease</keyword>
<evidence type="ECO:0000313" key="14">
    <source>
        <dbReference type="Proteomes" id="UP001499884"/>
    </source>
</evidence>
<comment type="caution">
    <text evidence="13">The sequence shown here is derived from an EMBL/GenBank/DDBJ whole genome shotgun (WGS) entry which is preliminary data.</text>
</comment>
<keyword evidence="6 8" id="KW-0862">Zinc</keyword>
<evidence type="ECO:0000259" key="11">
    <source>
        <dbReference type="Pfam" id="PF02868"/>
    </source>
</evidence>
<comment type="similarity">
    <text evidence="1 8">Belongs to the peptidase M4 family.</text>
</comment>
<feature type="domain" description="FTP" evidence="12">
    <location>
        <begin position="69"/>
        <end position="116"/>
    </location>
</feature>
<keyword evidence="8" id="KW-0964">Secreted</keyword>
<dbReference type="PRINTS" id="PR00730">
    <property type="entry name" value="THERMOLYSIN"/>
</dbReference>
<keyword evidence="3" id="KW-0479">Metal-binding</keyword>
<comment type="subcellular location">
    <subcellularLocation>
        <location evidence="8">Secreted</location>
    </subcellularLocation>
</comment>
<dbReference type="Proteomes" id="UP001499884">
    <property type="component" value="Unassembled WGS sequence"/>
</dbReference>
<evidence type="ECO:0000256" key="2">
    <source>
        <dbReference type="ARBA" id="ARBA00022670"/>
    </source>
</evidence>
<evidence type="ECO:0000313" key="13">
    <source>
        <dbReference type="EMBL" id="GAA3713689.1"/>
    </source>
</evidence>
<dbReference type="InterPro" id="IPR023612">
    <property type="entry name" value="Peptidase_M4"/>
</dbReference>
<evidence type="ECO:0000256" key="7">
    <source>
        <dbReference type="ARBA" id="ARBA00023049"/>
    </source>
</evidence>
<feature type="signal peptide" evidence="8">
    <location>
        <begin position="1"/>
        <end position="29"/>
    </location>
</feature>
<dbReference type="SUPFAM" id="SSF55486">
    <property type="entry name" value="Metalloproteases ('zincins'), catalytic domain"/>
    <property type="match status" value="1"/>
</dbReference>